<accession>A0AAV2DGL1</accession>
<organism evidence="2 3">
    <name type="scientific">Linum trigynum</name>
    <dbReference type="NCBI Taxonomy" id="586398"/>
    <lineage>
        <taxon>Eukaryota</taxon>
        <taxon>Viridiplantae</taxon>
        <taxon>Streptophyta</taxon>
        <taxon>Embryophyta</taxon>
        <taxon>Tracheophyta</taxon>
        <taxon>Spermatophyta</taxon>
        <taxon>Magnoliopsida</taxon>
        <taxon>eudicotyledons</taxon>
        <taxon>Gunneridae</taxon>
        <taxon>Pentapetalae</taxon>
        <taxon>rosids</taxon>
        <taxon>fabids</taxon>
        <taxon>Malpighiales</taxon>
        <taxon>Linaceae</taxon>
        <taxon>Linum</taxon>
    </lineage>
</organism>
<sequence>MGNYQPRPTFIQQRPQFQNSNFQQPYQAQGGQGFQQQQQQQVDKFSKLEDLVTTFVNTSSQKFEKIEQSMDVATSKFTSIEAGLRSAH</sequence>
<dbReference type="AlphaFoldDB" id="A0AAV2DGL1"/>
<feature type="region of interest" description="Disordered" evidence="1">
    <location>
        <begin position="1"/>
        <end position="40"/>
    </location>
</feature>
<evidence type="ECO:0000256" key="1">
    <source>
        <dbReference type="SAM" id="MobiDB-lite"/>
    </source>
</evidence>
<dbReference type="EMBL" id="OZ034815">
    <property type="protein sequence ID" value="CAL1372289.1"/>
    <property type="molecule type" value="Genomic_DNA"/>
</dbReference>
<proteinExistence type="predicted"/>
<evidence type="ECO:0000313" key="2">
    <source>
        <dbReference type="EMBL" id="CAL1372289.1"/>
    </source>
</evidence>
<feature type="compositionally biased region" description="Polar residues" evidence="1">
    <location>
        <begin position="10"/>
        <end position="22"/>
    </location>
</feature>
<feature type="compositionally biased region" description="Low complexity" evidence="1">
    <location>
        <begin position="23"/>
        <end position="40"/>
    </location>
</feature>
<keyword evidence="3" id="KW-1185">Reference proteome</keyword>
<gene>
    <name evidence="2" type="ORF">LTRI10_LOCUS14308</name>
</gene>
<protein>
    <submittedName>
        <fullName evidence="2">Uncharacterized protein</fullName>
    </submittedName>
</protein>
<dbReference type="Proteomes" id="UP001497516">
    <property type="component" value="Chromosome 2"/>
</dbReference>
<name>A0AAV2DGL1_9ROSI</name>
<reference evidence="2 3" key="1">
    <citation type="submission" date="2024-04" db="EMBL/GenBank/DDBJ databases">
        <authorList>
            <person name="Fracassetti M."/>
        </authorList>
    </citation>
    <scope>NUCLEOTIDE SEQUENCE [LARGE SCALE GENOMIC DNA]</scope>
</reference>
<evidence type="ECO:0000313" key="3">
    <source>
        <dbReference type="Proteomes" id="UP001497516"/>
    </source>
</evidence>